<dbReference type="AlphaFoldDB" id="A0A2P8GRH0"/>
<evidence type="ECO:0000313" key="5">
    <source>
        <dbReference type="Proteomes" id="UP000268291"/>
    </source>
</evidence>
<comment type="caution">
    <text evidence="2">The sequence shown here is derived from an EMBL/GenBank/DDBJ whole genome shotgun (WGS) entry which is preliminary data.</text>
</comment>
<name>A0A2P8GRH0_9MICO</name>
<gene>
    <name evidence="2" type="ORF">CLV49_0173</name>
    <name evidence="3" type="ORF">ELQ93_00200</name>
</gene>
<dbReference type="EMBL" id="PYAU01000001">
    <property type="protein sequence ID" value="PSL36579.1"/>
    <property type="molecule type" value="Genomic_DNA"/>
</dbReference>
<evidence type="ECO:0000256" key="1">
    <source>
        <dbReference type="RuleBase" id="RU362001"/>
    </source>
</evidence>
<dbReference type="Pfam" id="PF06013">
    <property type="entry name" value="WXG100"/>
    <property type="match status" value="1"/>
</dbReference>
<comment type="similarity">
    <text evidence="1">Belongs to the WXG100 family.</text>
</comment>
<evidence type="ECO:0000313" key="3">
    <source>
        <dbReference type="EMBL" id="RUQ85512.1"/>
    </source>
</evidence>
<dbReference type="Gene3D" id="1.10.287.1060">
    <property type="entry name" value="ESAT-6-like"/>
    <property type="match status" value="1"/>
</dbReference>
<dbReference type="InterPro" id="IPR010310">
    <property type="entry name" value="T7SS_ESAT-6-like"/>
</dbReference>
<dbReference type="EMBL" id="RZGY01000001">
    <property type="protein sequence ID" value="RUQ85512.1"/>
    <property type="molecule type" value="Genomic_DNA"/>
</dbReference>
<dbReference type="SUPFAM" id="SSF140453">
    <property type="entry name" value="EsxAB dimer-like"/>
    <property type="match status" value="1"/>
</dbReference>
<dbReference type="OrthoDB" id="4231069at2"/>
<organism evidence="2 4">
    <name type="scientific">Labedella gwakjiensis</name>
    <dbReference type="NCBI Taxonomy" id="390269"/>
    <lineage>
        <taxon>Bacteria</taxon>
        <taxon>Bacillati</taxon>
        <taxon>Actinomycetota</taxon>
        <taxon>Actinomycetes</taxon>
        <taxon>Micrococcales</taxon>
        <taxon>Microbacteriaceae</taxon>
        <taxon>Labedella</taxon>
    </lineage>
</organism>
<sequence length="95" mass="10297">MTRFQVDSEAAAGVAGSMRSTAERVRTECAALHAQLTELQGSWTGSASAAFQGVVAEWRSTQQRVEESLASINTALDRSVQSYVDVEQQNAAMFR</sequence>
<dbReference type="Proteomes" id="UP000241203">
    <property type="component" value="Unassembled WGS sequence"/>
</dbReference>
<reference evidence="2 4" key="1">
    <citation type="submission" date="2018-03" db="EMBL/GenBank/DDBJ databases">
        <title>Genomic Encyclopedia of Archaeal and Bacterial Type Strains, Phase II (KMG-II): from individual species to whole genera.</title>
        <authorList>
            <person name="Goeker M."/>
        </authorList>
    </citation>
    <scope>NUCLEOTIDE SEQUENCE [LARGE SCALE GENOMIC DNA]</scope>
    <source>
        <strain evidence="2 4">DSM 21548</strain>
    </source>
</reference>
<dbReference type="InterPro" id="IPR036689">
    <property type="entry name" value="ESAT-6-like_sf"/>
</dbReference>
<evidence type="ECO:0000313" key="4">
    <source>
        <dbReference type="Proteomes" id="UP000241203"/>
    </source>
</evidence>
<dbReference type="NCBIfam" id="TIGR03930">
    <property type="entry name" value="WXG100_ESAT6"/>
    <property type="match status" value="1"/>
</dbReference>
<dbReference type="Proteomes" id="UP000268291">
    <property type="component" value="Unassembled WGS sequence"/>
</dbReference>
<evidence type="ECO:0000313" key="2">
    <source>
        <dbReference type="EMBL" id="PSL36579.1"/>
    </source>
</evidence>
<reference evidence="3 5" key="2">
    <citation type="submission" date="2018-12" db="EMBL/GenBank/DDBJ databases">
        <authorList>
            <person name="hu s."/>
            <person name="Xu Y."/>
            <person name="Xu B."/>
            <person name="Li F."/>
        </authorList>
    </citation>
    <scope>NUCLEOTIDE SEQUENCE [LARGE SCALE GENOMIC DNA]</scope>
    <source>
        <strain evidence="3 5">KSW2-17</strain>
    </source>
</reference>
<dbReference type="RefSeq" id="WP_106561836.1">
    <property type="nucleotide sequence ID" value="NZ_PYAU01000001.1"/>
</dbReference>
<keyword evidence="5" id="KW-1185">Reference proteome</keyword>
<proteinExistence type="inferred from homology"/>
<accession>A0A2P8GRH0</accession>
<protein>
    <recommendedName>
        <fullName evidence="1">ESAT-6-like protein</fullName>
    </recommendedName>
</protein>